<dbReference type="Pfam" id="PF01521">
    <property type="entry name" value="Fe-S_biosyn"/>
    <property type="match status" value="1"/>
</dbReference>
<evidence type="ECO:0000313" key="3">
    <source>
        <dbReference type="EMBL" id="KAK5982128.1"/>
    </source>
</evidence>
<dbReference type="GO" id="GO:0051537">
    <property type="term" value="F:2 iron, 2 sulfur cluster binding"/>
    <property type="evidence" value="ECO:0007669"/>
    <property type="project" value="TreeGrafter"/>
</dbReference>
<feature type="domain" description="Core" evidence="2">
    <location>
        <begin position="34"/>
        <end position="117"/>
    </location>
</feature>
<name>A0AAN8ISU3_TRICO</name>
<dbReference type="EMBL" id="WIXE01005524">
    <property type="protein sequence ID" value="KAK5982128.1"/>
    <property type="molecule type" value="Genomic_DNA"/>
</dbReference>
<evidence type="ECO:0000313" key="4">
    <source>
        <dbReference type="Proteomes" id="UP001331761"/>
    </source>
</evidence>
<dbReference type="GO" id="GO:0016226">
    <property type="term" value="P:iron-sulfur cluster assembly"/>
    <property type="evidence" value="ECO:0007669"/>
    <property type="project" value="InterPro"/>
</dbReference>
<protein>
    <recommendedName>
        <fullName evidence="2">Core domain-containing protein</fullName>
    </recommendedName>
</protein>
<dbReference type="InterPro" id="IPR016092">
    <property type="entry name" value="ATAP"/>
</dbReference>
<evidence type="ECO:0000259" key="2">
    <source>
        <dbReference type="Pfam" id="PF01521"/>
    </source>
</evidence>
<dbReference type="NCBIfam" id="TIGR00049">
    <property type="entry name" value="iron-sulfur cluster assembly accessory protein"/>
    <property type="match status" value="1"/>
</dbReference>
<dbReference type="GO" id="GO:0005739">
    <property type="term" value="C:mitochondrion"/>
    <property type="evidence" value="ECO:0007669"/>
    <property type="project" value="TreeGrafter"/>
</dbReference>
<comment type="similarity">
    <text evidence="1">Belongs to the HesB/IscA family.</text>
</comment>
<dbReference type="InterPro" id="IPR011990">
    <property type="entry name" value="TPR-like_helical_dom_sf"/>
</dbReference>
<dbReference type="SUPFAM" id="SSF48452">
    <property type="entry name" value="TPR-like"/>
    <property type="match status" value="1"/>
</dbReference>
<dbReference type="Gene3D" id="2.60.300.12">
    <property type="entry name" value="HesB-like domain"/>
    <property type="match status" value="1"/>
</dbReference>
<dbReference type="GO" id="GO:0005506">
    <property type="term" value="F:iron ion binding"/>
    <property type="evidence" value="ECO:0007669"/>
    <property type="project" value="TreeGrafter"/>
</dbReference>
<organism evidence="3 4">
    <name type="scientific">Trichostrongylus colubriformis</name>
    <name type="common">Black scour worm</name>
    <dbReference type="NCBI Taxonomy" id="6319"/>
    <lineage>
        <taxon>Eukaryota</taxon>
        <taxon>Metazoa</taxon>
        <taxon>Ecdysozoa</taxon>
        <taxon>Nematoda</taxon>
        <taxon>Chromadorea</taxon>
        <taxon>Rhabditida</taxon>
        <taxon>Rhabditina</taxon>
        <taxon>Rhabditomorpha</taxon>
        <taxon>Strongyloidea</taxon>
        <taxon>Trichostrongylidae</taxon>
        <taxon>Trichostrongylus</taxon>
    </lineage>
</organism>
<keyword evidence="4" id="KW-1185">Reference proteome</keyword>
<dbReference type="GO" id="GO:0051539">
    <property type="term" value="F:4 iron, 4 sulfur cluster binding"/>
    <property type="evidence" value="ECO:0007669"/>
    <property type="project" value="TreeGrafter"/>
</dbReference>
<gene>
    <name evidence="3" type="ORF">GCK32_003800</name>
</gene>
<evidence type="ECO:0000256" key="1">
    <source>
        <dbReference type="ARBA" id="ARBA00006718"/>
    </source>
</evidence>
<accession>A0AAN8ISU3</accession>
<dbReference type="InterPro" id="IPR000361">
    <property type="entry name" value="ATAP_core_dom"/>
</dbReference>
<dbReference type="Proteomes" id="UP001331761">
    <property type="component" value="Unassembled WGS sequence"/>
</dbReference>
<dbReference type="Gene3D" id="1.25.40.10">
    <property type="entry name" value="Tetratricopeptide repeat domain"/>
    <property type="match status" value="1"/>
</dbReference>
<reference evidence="3 4" key="1">
    <citation type="submission" date="2019-10" db="EMBL/GenBank/DDBJ databases">
        <title>Assembly and Annotation for the nematode Trichostrongylus colubriformis.</title>
        <authorList>
            <person name="Martin J."/>
        </authorList>
    </citation>
    <scope>NUCLEOTIDE SEQUENCE [LARGE SCALE GENOMIC DNA]</scope>
    <source>
        <strain evidence="3">G859</strain>
        <tissue evidence="3">Whole worm</tissue>
    </source>
</reference>
<proteinExistence type="inferred from homology"/>
<sequence length="258" mass="29764">MLRSVRAALHGGSRFSRSFCISASDLKPLTTEDIKVTDKAHQRLKEVLAPGERLRVEVDGGGCSGFEYKLKLDSKLQKDDRLWRGDNVEVVIDELSLGYLRGATIDFVEDLMKASFRVITYRDETRLREAEEYMDEVMKICYQIYGASSYHTINMLNNFGAALIIRNRFELAVKYLAIGIERILYVNECANMMPGYYCNYAEALFHVGRKDEALEWARKAVLVSKSEEPRIQSYAQKFLRDLEKDAKGKSSRSWWLLW</sequence>
<comment type="caution">
    <text evidence="3">The sequence shown here is derived from an EMBL/GenBank/DDBJ whole genome shotgun (WGS) entry which is preliminary data.</text>
</comment>
<dbReference type="PANTHER" id="PTHR43011:SF1">
    <property type="entry name" value="IRON-SULFUR CLUSTER ASSEMBLY 2 HOMOLOG, MITOCHONDRIAL"/>
    <property type="match status" value="1"/>
</dbReference>
<dbReference type="InterPro" id="IPR035903">
    <property type="entry name" value="HesB-like_dom_sf"/>
</dbReference>
<dbReference type="AlphaFoldDB" id="A0AAN8ISU3"/>
<dbReference type="SUPFAM" id="SSF89360">
    <property type="entry name" value="HesB-like domain"/>
    <property type="match status" value="1"/>
</dbReference>
<dbReference type="PANTHER" id="PTHR43011">
    <property type="entry name" value="IRON-SULFUR CLUSTER ASSEMBLY 2 HOMOLOG, MITOCHONDRIAL"/>
    <property type="match status" value="1"/>
</dbReference>